<name>A0A0R3TXV2_RODNA</name>
<sequence length="91" mass="10408">MHSSCVSIFAVLLVFSAFVQAHFGDWDEGCTTLQCQRDSFFMKELEKLGEMQVDLTKMLFEIQNLNLQEAYLMGYQGAAMQNSHVQRNPLP</sequence>
<evidence type="ECO:0000313" key="2">
    <source>
        <dbReference type="EMBL" id="VDO13771.1"/>
    </source>
</evidence>
<accession>A0A0R3TXV2</accession>
<dbReference type="AlphaFoldDB" id="A0A0R3TXV2"/>
<evidence type="ECO:0000313" key="4">
    <source>
        <dbReference type="WBParaSite" id="HNAJ_0001269701-mRNA-1"/>
    </source>
</evidence>
<reference evidence="4" key="1">
    <citation type="submission" date="2017-02" db="UniProtKB">
        <authorList>
            <consortium name="WormBaseParasite"/>
        </authorList>
    </citation>
    <scope>IDENTIFICATION</scope>
</reference>
<keyword evidence="3" id="KW-1185">Reference proteome</keyword>
<evidence type="ECO:0000313" key="3">
    <source>
        <dbReference type="Proteomes" id="UP000278807"/>
    </source>
</evidence>
<gene>
    <name evidence="2" type="ORF">HNAJ_LOCUS12675</name>
</gene>
<keyword evidence="1" id="KW-0732">Signal</keyword>
<evidence type="ECO:0000256" key="1">
    <source>
        <dbReference type="SAM" id="SignalP"/>
    </source>
</evidence>
<dbReference type="OrthoDB" id="6256833at2759"/>
<protein>
    <submittedName>
        <fullName evidence="4">DP domain-containing protein</fullName>
    </submittedName>
</protein>
<feature type="signal peptide" evidence="1">
    <location>
        <begin position="1"/>
        <end position="21"/>
    </location>
</feature>
<feature type="chain" id="PRO_5043132103" evidence="1">
    <location>
        <begin position="22"/>
        <end position="91"/>
    </location>
</feature>
<dbReference type="Proteomes" id="UP000278807">
    <property type="component" value="Unassembled WGS sequence"/>
</dbReference>
<organism evidence="4">
    <name type="scientific">Rodentolepis nana</name>
    <name type="common">Dwarf tapeworm</name>
    <name type="synonym">Hymenolepis nana</name>
    <dbReference type="NCBI Taxonomy" id="102285"/>
    <lineage>
        <taxon>Eukaryota</taxon>
        <taxon>Metazoa</taxon>
        <taxon>Spiralia</taxon>
        <taxon>Lophotrochozoa</taxon>
        <taxon>Platyhelminthes</taxon>
        <taxon>Cestoda</taxon>
        <taxon>Eucestoda</taxon>
        <taxon>Cyclophyllidea</taxon>
        <taxon>Hymenolepididae</taxon>
        <taxon>Rodentolepis</taxon>
    </lineage>
</organism>
<dbReference type="EMBL" id="UZAE01014550">
    <property type="protein sequence ID" value="VDO13771.1"/>
    <property type="molecule type" value="Genomic_DNA"/>
</dbReference>
<reference evidence="2 3" key="2">
    <citation type="submission" date="2018-11" db="EMBL/GenBank/DDBJ databases">
        <authorList>
            <consortium name="Pathogen Informatics"/>
        </authorList>
    </citation>
    <scope>NUCLEOTIDE SEQUENCE [LARGE SCALE GENOMIC DNA]</scope>
</reference>
<proteinExistence type="predicted"/>
<dbReference type="WBParaSite" id="HNAJ_0001269701-mRNA-1">
    <property type="protein sequence ID" value="HNAJ_0001269701-mRNA-1"/>
    <property type="gene ID" value="HNAJ_0001269701"/>
</dbReference>